<accession>A0A6J4RSR8</accession>
<evidence type="ECO:0000259" key="2">
    <source>
        <dbReference type="Pfam" id="PF23234"/>
    </source>
</evidence>
<keyword evidence="3" id="KW-0547">Nucleotide-binding</keyword>
<dbReference type="EC" id="3.6.1.-" evidence="3"/>
<feature type="domain" description="Large helicase-related protein winged-helix" evidence="2">
    <location>
        <begin position="108"/>
        <end position="190"/>
    </location>
</feature>
<dbReference type="AlphaFoldDB" id="A0A6J4RSR8"/>
<dbReference type="EMBL" id="CADCVT010000041">
    <property type="protein sequence ID" value="CAA9476450.1"/>
    <property type="molecule type" value="Genomic_DNA"/>
</dbReference>
<proteinExistence type="predicted"/>
<keyword evidence="3" id="KW-0378">Hydrolase</keyword>
<keyword evidence="3" id="KW-0347">Helicase</keyword>
<sequence length="311" mass="33928">KVDTPSEPEHDRIRARLTASPCFFTDLLVEFADMAPEVVQEALWDLVWAGEVTNDAFAPLRAPKLTLARNRTPTRNARRRFGSRRSGAQAPVQGRWSLAESLFASGQADPGARRRTWAELMLERYGVVTREQVLAEGYPGGFSMLYDSLGSLETLGVARRGYFVEGLGGAQFALPGAVERLRSQRDASEAAPLVLAATDPAQPYGAALPWPKRDEEKRRPQRAAGDHVVLAGAEPVVYVERGGKGLSLLVEDDDPRIAASPAVLADFVRAGKIKKLDFERINGEPIVGSDLEPVLMELGFRLGPKKLTLTA</sequence>
<evidence type="ECO:0000313" key="3">
    <source>
        <dbReference type="EMBL" id="CAA9476450.1"/>
    </source>
</evidence>
<reference evidence="3" key="1">
    <citation type="submission" date="2020-02" db="EMBL/GenBank/DDBJ databases">
        <authorList>
            <person name="Meier V. D."/>
        </authorList>
    </citation>
    <scope>NUCLEOTIDE SEQUENCE</scope>
    <source>
        <strain evidence="3">AVDCRST_MAG85</strain>
    </source>
</reference>
<dbReference type="Pfam" id="PF23234">
    <property type="entry name" value="WHD_4th_Lhr"/>
    <property type="match status" value="1"/>
</dbReference>
<gene>
    <name evidence="3" type="ORF">AVDCRST_MAG85-355</name>
</gene>
<organism evidence="3">
    <name type="scientific">uncultured Solirubrobacteraceae bacterium</name>
    <dbReference type="NCBI Taxonomy" id="1162706"/>
    <lineage>
        <taxon>Bacteria</taxon>
        <taxon>Bacillati</taxon>
        <taxon>Actinomycetota</taxon>
        <taxon>Thermoleophilia</taxon>
        <taxon>Solirubrobacterales</taxon>
        <taxon>Solirubrobacteraceae</taxon>
        <taxon>environmental samples</taxon>
    </lineage>
</organism>
<dbReference type="GO" id="GO:0004386">
    <property type="term" value="F:helicase activity"/>
    <property type="evidence" value="ECO:0007669"/>
    <property type="project" value="UniProtKB-KW"/>
</dbReference>
<evidence type="ECO:0000256" key="1">
    <source>
        <dbReference type="SAM" id="MobiDB-lite"/>
    </source>
</evidence>
<feature type="non-terminal residue" evidence="3">
    <location>
        <position position="1"/>
    </location>
</feature>
<name>A0A6J4RSR8_9ACTN</name>
<protein>
    <submittedName>
        <fullName evidence="3">Probable ATP-dependent helicase lhr</fullName>
        <ecNumber evidence="3">3.6.1.-</ecNumber>
    </submittedName>
</protein>
<feature type="region of interest" description="Disordered" evidence="1">
    <location>
        <begin position="205"/>
        <end position="224"/>
    </location>
</feature>
<keyword evidence="3" id="KW-0067">ATP-binding</keyword>
<dbReference type="InterPro" id="IPR055367">
    <property type="entry name" value="WH4_Lhr"/>
</dbReference>
<dbReference type="GO" id="GO:0016787">
    <property type="term" value="F:hydrolase activity"/>
    <property type="evidence" value="ECO:0007669"/>
    <property type="project" value="UniProtKB-KW"/>
</dbReference>